<dbReference type="Gene3D" id="3.40.50.12780">
    <property type="entry name" value="N-terminal domain of ligase-like"/>
    <property type="match status" value="1"/>
</dbReference>
<evidence type="ECO:0000259" key="4">
    <source>
        <dbReference type="Pfam" id="PF13193"/>
    </source>
</evidence>
<reference evidence="5 6" key="1">
    <citation type="journal article" date="2014" name="Int. J. Syst. Evol. Microbiol.">
        <title>Complete genome sequence of Corynebacterium casei LMG S-19264T (=DSM 44701T), isolated from a smear-ripened cheese.</title>
        <authorList>
            <consortium name="US DOE Joint Genome Institute (JGI-PGF)"/>
            <person name="Walter F."/>
            <person name="Albersmeier A."/>
            <person name="Kalinowski J."/>
            <person name="Ruckert C."/>
        </authorList>
    </citation>
    <scope>NUCLEOTIDE SEQUENCE [LARGE SCALE GENOMIC DNA]</scope>
    <source>
        <strain evidence="5 6">KCTC 23968</strain>
    </source>
</reference>
<dbReference type="PROSITE" id="PS00455">
    <property type="entry name" value="AMP_BINDING"/>
    <property type="match status" value="1"/>
</dbReference>
<dbReference type="Pfam" id="PF13193">
    <property type="entry name" value="AMP-binding_C"/>
    <property type="match status" value="1"/>
</dbReference>
<comment type="caution">
    <text evidence="5">The sequence shown here is derived from an EMBL/GenBank/DDBJ whole genome shotgun (WGS) entry which is preliminary data.</text>
</comment>
<dbReference type="SUPFAM" id="SSF56801">
    <property type="entry name" value="Acetyl-CoA synthetase-like"/>
    <property type="match status" value="1"/>
</dbReference>
<dbReference type="InterPro" id="IPR025110">
    <property type="entry name" value="AMP-bd_C"/>
</dbReference>
<dbReference type="RefSeq" id="WP_189580227.1">
    <property type="nucleotide sequence ID" value="NZ_BMYV01000001.1"/>
</dbReference>
<gene>
    <name evidence="5" type="ORF">GCM10011309_02430</name>
</gene>
<dbReference type="Proteomes" id="UP000600865">
    <property type="component" value="Unassembled WGS sequence"/>
</dbReference>
<dbReference type="EMBL" id="BMYV01000001">
    <property type="protein sequence ID" value="GGX57038.1"/>
    <property type="molecule type" value="Genomic_DNA"/>
</dbReference>
<keyword evidence="6" id="KW-1185">Reference proteome</keyword>
<feature type="domain" description="AMP-binding enzyme C-terminal" evidence="4">
    <location>
        <begin position="415"/>
        <end position="490"/>
    </location>
</feature>
<organism evidence="5 6">
    <name type="scientific">Litorimonas cladophorae</name>
    <dbReference type="NCBI Taxonomy" id="1220491"/>
    <lineage>
        <taxon>Bacteria</taxon>
        <taxon>Pseudomonadati</taxon>
        <taxon>Pseudomonadota</taxon>
        <taxon>Alphaproteobacteria</taxon>
        <taxon>Maricaulales</taxon>
        <taxon>Robiginitomaculaceae</taxon>
    </lineage>
</organism>
<dbReference type="InterPro" id="IPR020845">
    <property type="entry name" value="AMP-binding_CS"/>
</dbReference>
<dbReference type="InterPro" id="IPR042099">
    <property type="entry name" value="ANL_N_sf"/>
</dbReference>
<comment type="similarity">
    <text evidence="1">Belongs to the ATP-dependent AMP-binding enzyme family.</text>
</comment>
<dbReference type="GO" id="GO:0031956">
    <property type="term" value="F:medium-chain fatty acid-CoA ligase activity"/>
    <property type="evidence" value="ECO:0007669"/>
    <property type="project" value="TreeGrafter"/>
</dbReference>
<sequence>MTSALYFDGVKTERDTFEHRAKCFATVLQNYGVGEDDAVAVLMYNDLTYLEIIEACRYVGAYYVTLNWHSSAREIQLILEDSEAKLVVGHSDLTEKLTPEVGVTVPVLSLKTPAALTSSTPEKFLPKGQGDLIALMEAASPITTPPLRFRSLLAYTSGSTGRPKGIRRDVDLSRPDTYETYKALAVMLLKLAPGDRFYTAAPLYHSAPNALSNFTIAVGFAEIYIAPKFDAEGFLADVERFGITHCYIVPTMMVRLLKLPEDVRRKYDTSTLRFGISTGSAWPRDVKKAMIEWFGPIFYESYGASEIGFITLISSQEAQQKPGSVGKILEGGSIKILDDDGVELPVGEAGSIFVDLPQFGDFTYSNSEGDLKGQRYGKHATVGDIGYLDEDGYLYISDRKKDMIISGGANIFPAEIEAALIEMPEVFDCAVFGAPHPEFGERVVAAVQCRPGHVVTLEAIQDFLGPRMAKFKIPQHMDIHDALPREDSGKIFKQRLRAPYWEGFGRQI</sequence>
<evidence type="ECO:0000256" key="2">
    <source>
        <dbReference type="ARBA" id="ARBA00022598"/>
    </source>
</evidence>
<dbReference type="InterPro" id="IPR000873">
    <property type="entry name" value="AMP-dep_synth/lig_dom"/>
</dbReference>
<dbReference type="Pfam" id="PF00501">
    <property type="entry name" value="AMP-binding"/>
    <property type="match status" value="1"/>
</dbReference>
<proteinExistence type="inferred from homology"/>
<name>A0A918N9R5_9PROT</name>
<dbReference type="PANTHER" id="PTHR43201">
    <property type="entry name" value="ACYL-COA SYNTHETASE"/>
    <property type="match status" value="1"/>
</dbReference>
<dbReference type="Gene3D" id="3.30.300.30">
    <property type="match status" value="1"/>
</dbReference>
<protein>
    <submittedName>
        <fullName evidence="5">Acyl-CoA synthetase</fullName>
    </submittedName>
</protein>
<evidence type="ECO:0000259" key="3">
    <source>
        <dbReference type="Pfam" id="PF00501"/>
    </source>
</evidence>
<evidence type="ECO:0000256" key="1">
    <source>
        <dbReference type="ARBA" id="ARBA00006432"/>
    </source>
</evidence>
<dbReference type="GO" id="GO:0006631">
    <property type="term" value="P:fatty acid metabolic process"/>
    <property type="evidence" value="ECO:0007669"/>
    <property type="project" value="TreeGrafter"/>
</dbReference>
<dbReference type="PANTHER" id="PTHR43201:SF5">
    <property type="entry name" value="MEDIUM-CHAIN ACYL-COA LIGASE ACSF2, MITOCHONDRIAL"/>
    <property type="match status" value="1"/>
</dbReference>
<feature type="domain" description="AMP-dependent synthetase/ligase" evidence="3">
    <location>
        <begin position="10"/>
        <end position="357"/>
    </location>
</feature>
<dbReference type="InterPro" id="IPR045851">
    <property type="entry name" value="AMP-bd_C_sf"/>
</dbReference>
<dbReference type="AlphaFoldDB" id="A0A918N9R5"/>
<keyword evidence="2" id="KW-0436">Ligase</keyword>
<evidence type="ECO:0000313" key="5">
    <source>
        <dbReference type="EMBL" id="GGX57038.1"/>
    </source>
</evidence>
<accession>A0A918N9R5</accession>
<evidence type="ECO:0000313" key="6">
    <source>
        <dbReference type="Proteomes" id="UP000600865"/>
    </source>
</evidence>